<comment type="caution">
    <text evidence="2">The sequence shown here is derived from an EMBL/GenBank/DDBJ whole genome shotgun (WGS) entry which is preliminary data.</text>
</comment>
<evidence type="ECO:0000313" key="3">
    <source>
        <dbReference type="Proteomes" id="UP000011704"/>
    </source>
</evidence>
<dbReference type="InParanoid" id="M1ZAG0"/>
<evidence type="ECO:0000313" key="2">
    <source>
        <dbReference type="EMBL" id="CCQ90243.1"/>
    </source>
</evidence>
<evidence type="ECO:0000256" key="1">
    <source>
        <dbReference type="PROSITE-ProRule" id="PRU00339"/>
    </source>
</evidence>
<dbReference type="Proteomes" id="UP000011704">
    <property type="component" value="Unassembled WGS sequence"/>
</dbReference>
<gene>
    <name evidence="2" type="ORF">NITGR_270003</name>
</gene>
<dbReference type="InterPro" id="IPR011990">
    <property type="entry name" value="TPR-like_helical_dom_sf"/>
</dbReference>
<protein>
    <submittedName>
        <fullName evidence="2">Uncharacterized protein</fullName>
    </submittedName>
</protein>
<dbReference type="InterPro" id="IPR019734">
    <property type="entry name" value="TPR_rpt"/>
</dbReference>
<accession>M1ZAG0</accession>
<name>M1ZAG0_NITG3</name>
<proteinExistence type="predicted"/>
<dbReference type="Gene3D" id="1.25.40.10">
    <property type="entry name" value="Tetratricopeptide repeat domain"/>
    <property type="match status" value="1"/>
</dbReference>
<sequence length="113" mass="12645">MHAGFFLLAGCEKPPAQPLILPAGAEPSSFMFNERGTDYFHKGNYSEAVIAFLQAKAADPHAGEIHFNIALCRHMMGQKNKVRDSLKLAKKYARENPEILQSPFYLQYMQGEG</sequence>
<dbReference type="PROSITE" id="PS50005">
    <property type="entry name" value="TPR"/>
    <property type="match status" value="1"/>
</dbReference>
<keyword evidence="1" id="KW-0802">TPR repeat</keyword>
<feature type="repeat" description="TPR" evidence="1">
    <location>
        <begin position="29"/>
        <end position="62"/>
    </location>
</feature>
<dbReference type="AlphaFoldDB" id="M1ZAG0"/>
<organism evidence="2 3">
    <name type="scientific">Nitrospina gracilis (strain 3/211)</name>
    <dbReference type="NCBI Taxonomy" id="1266370"/>
    <lineage>
        <taxon>Bacteria</taxon>
        <taxon>Pseudomonadati</taxon>
        <taxon>Nitrospinota/Tectimicrobiota group</taxon>
        <taxon>Nitrospinota</taxon>
        <taxon>Nitrospinia</taxon>
        <taxon>Nitrospinales</taxon>
        <taxon>Nitrospinaceae</taxon>
        <taxon>Nitrospina</taxon>
    </lineage>
</organism>
<keyword evidence="3" id="KW-1185">Reference proteome</keyword>
<dbReference type="SUPFAM" id="SSF48452">
    <property type="entry name" value="TPR-like"/>
    <property type="match status" value="1"/>
</dbReference>
<dbReference type="RefSeq" id="WP_005007583.1">
    <property type="nucleotide sequence ID" value="NZ_HG422173.1"/>
</dbReference>
<reference evidence="2 3" key="1">
    <citation type="journal article" date="2013" name="Front. Microbiol.">
        <title>The genome of Nitrospina gracilis illuminates the metabolism and evolution of the major marine nitrite oxidizer.</title>
        <authorList>
            <person name="Luecker S."/>
            <person name="Nowka B."/>
            <person name="Rattei T."/>
            <person name="Spieck E."/>
            <person name="and Daims H."/>
        </authorList>
    </citation>
    <scope>NUCLEOTIDE SEQUENCE [LARGE SCALE GENOMIC DNA]</scope>
    <source>
        <strain evidence="2 3">3/211</strain>
    </source>
</reference>
<dbReference type="EMBL" id="CAQJ01000030">
    <property type="protein sequence ID" value="CCQ90243.1"/>
    <property type="molecule type" value="Genomic_DNA"/>
</dbReference>
<dbReference type="SMART" id="SM00028">
    <property type="entry name" value="TPR"/>
    <property type="match status" value="2"/>
</dbReference>
<dbReference type="HOGENOM" id="CLU_2130804_0_0_0"/>